<organism evidence="1 2">
    <name type="scientific">Macrococcoides canis</name>
    <dbReference type="NCBI Taxonomy" id="1855823"/>
    <lineage>
        <taxon>Bacteria</taxon>
        <taxon>Bacillati</taxon>
        <taxon>Bacillota</taxon>
        <taxon>Bacilli</taxon>
        <taxon>Bacillales</taxon>
        <taxon>Staphylococcaceae</taxon>
        <taxon>Macrococcoides</taxon>
    </lineage>
</organism>
<dbReference type="RefSeq" id="WP_164952790.1">
    <property type="nucleotide sequence ID" value="NZ_CP047363.1"/>
</dbReference>
<evidence type="ECO:0000313" key="2">
    <source>
        <dbReference type="Proteomes" id="UP000501122"/>
    </source>
</evidence>
<protein>
    <submittedName>
        <fullName evidence="1">Uncharacterized protein</fullName>
    </submittedName>
</protein>
<dbReference type="EMBL" id="CP047363">
    <property type="protein sequence ID" value="QIH77112.1"/>
    <property type="molecule type" value="Genomic_DNA"/>
</dbReference>
<sequence>MKYKATFQEEYLLTSNLLGAETIEELEQLEKVAFYFAEGLIEGERFEFLFPLTENDALTVP</sequence>
<evidence type="ECO:0000313" key="1">
    <source>
        <dbReference type="EMBL" id="QIH77112.1"/>
    </source>
</evidence>
<proteinExistence type="predicted"/>
<dbReference type="Proteomes" id="UP000501122">
    <property type="component" value="Chromosome"/>
</dbReference>
<reference evidence="1" key="1">
    <citation type="journal article" date="2020" name="Antimicrob. Agents Chemother.">
        <title>The novel macrolide resistance genes mef(D), msr(F) and msr(H) are present on resistance islands in Macrococcus canis, Macrococcus caseolyticus and Staphylococcus aureus.</title>
        <authorList>
            <person name="Schwendener S."/>
            <person name="Dona V."/>
            <person name="Perreten V."/>
        </authorList>
    </citation>
    <scope>NUCLEOTIDE SEQUENCE</scope>
    <source>
        <strain evidence="1">Epi0076A</strain>
    </source>
</reference>
<dbReference type="AlphaFoldDB" id="A0AAE7BYS8"/>
<gene>
    <name evidence="1" type="ORF">GTN30_00325</name>
</gene>
<accession>A0AAE7BYS8</accession>
<name>A0AAE7BYS8_9STAP</name>